<name>A0A087TVW0_STEMI</name>
<dbReference type="OrthoDB" id="6412233at2759"/>
<feature type="non-terminal residue" evidence="2">
    <location>
        <position position="377"/>
    </location>
</feature>
<dbReference type="PANTHER" id="PTHR32170">
    <property type="entry name" value="PROTEASOME ACTIVATOR COMPLEX SUBUNIT 4"/>
    <property type="match status" value="1"/>
</dbReference>
<feature type="domain" description="Proteasome activator Blm10 middle HEAT repeats region" evidence="1">
    <location>
        <begin position="339"/>
        <end position="376"/>
    </location>
</feature>
<dbReference type="Proteomes" id="UP000054359">
    <property type="component" value="Unassembled WGS sequence"/>
</dbReference>
<proteinExistence type="predicted"/>
<evidence type="ECO:0000259" key="1">
    <source>
        <dbReference type="Pfam" id="PF16507"/>
    </source>
</evidence>
<keyword evidence="3" id="KW-1185">Reference proteome</keyword>
<dbReference type="GO" id="GO:0010499">
    <property type="term" value="P:proteasomal ubiquitin-independent protein catabolic process"/>
    <property type="evidence" value="ECO:0007669"/>
    <property type="project" value="TreeGrafter"/>
</dbReference>
<dbReference type="PANTHER" id="PTHR32170:SF3">
    <property type="entry name" value="PROTEASOME ACTIVATOR COMPLEX SUBUNIT 4"/>
    <property type="match status" value="1"/>
</dbReference>
<dbReference type="STRING" id="407821.A0A087TVW0"/>
<dbReference type="Pfam" id="PF16507">
    <property type="entry name" value="HEAT_PSME4_mid"/>
    <property type="match status" value="1"/>
</dbReference>
<accession>A0A087TVW0</accession>
<keyword evidence="2" id="KW-0647">Proteasome</keyword>
<dbReference type="GO" id="GO:0016504">
    <property type="term" value="F:peptidase activator activity"/>
    <property type="evidence" value="ECO:0007669"/>
    <property type="project" value="InterPro"/>
</dbReference>
<evidence type="ECO:0000313" key="3">
    <source>
        <dbReference type="Proteomes" id="UP000054359"/>
    </source>
</evidence>
<protein>
    <submittedName>
        <fullName evidence="2">Proteasome activator complex subunit 4</fullName>
    </submittedName>
</protein>
<reference evidence="2 3" key="1">
    <citation type="submission" date="2013-11" db="EMBL/GenBank/DDBJ databases">
        <title>Genome sequencing of Stegodyphus mimosarum.</title>
        <authorList>
            <person name="Bechsgaard J."/>
        </authorList>
    </citation>
    <scope>NUCLEOTIDE SEQUENCE [LARGE SCALE GENOMIC DNA]</scope>
</reference>
<dbReference type="GO" id="GO:0070628">
    <property type="term" value="F:proteasome binding"/>
    <property type="evidence" value="ECO:0007669"/>
    <property type="project" value="InterPro"/>
</dbReference>
<dbReference type="InterPro" id="IPR032430">
    <property type="entry name" value="Blm10_mid"/>
</dbReference>
<gene>
    <name evidence="2" type="ORF">X975_02680</name>
</gene>
<dbReference type="GO" id="GO:0005829">
    <property type="term" value="C:cytosol"/>
    <property type="evidence" value="ECO:0007669"/>
    <property type="project" value="TreeGrafter"/>
</dbReference>
<dbReference type="GO" id="GO:0000502">
    <property type="term" value="C:proteasome complex"/>
    <property type="evidence" value="ECO:0007669"/>
    <property type="project" value="UniProtKB-KW"/>
</dbReference>
<dbReference type="AlphaFoldDB" id="A0A087TVW0"/>
<sequence length="377" mass="44460">MDERTERLGYIPQKELVYNKLLHYTDFLDEESQTYLASIKTNLGKSILHQNLSDISFWTSQLAVYIRLYGRKFSKEDHINFIKVLFELLVAPGIELSFVNKVAIMLNTLLKKVELISRDDLILPWRPLYELYDRTFFSPYESLGMLLIPCNLESHLKALIRACRPYFSLESTQEILDEFRPFMCPFDSEMAKAMNYFELFLCTTLPPSEHHRGFKLWFDEFMEIWQNWHSVPTWENMKTDQDTQLIDDELEFSSEVLRLSQRAILWLFSRVAKDNIGYINWDPYIPTIFTRLLRSFNLPGRSNQVQVYRYGSSFHTTAIVNLIASMLGGGSSCQIYIGRLFKTLESFFHPSNLGRWLPKLQKFLQKLPLAVIKRLHR</sequence>
<dbReference type="EMBL" id="KK116997">
    <property type="protein sequence ID" value="KFM69249.1"/>
    <property type="molecule type" value="Genomic_DNA"/>
</dbReference>
<dbReference type="GO" id="GO:0005634">
    <property type="term" value="C:nucleus"/>
    <property type="evidence" value="ECO:0007669"/>
    <property type="project" value="TreeGrafter"/>
</dbReference>
<dbReference type="InterPro" id="IPR035309">
    <property type="entry name" value="PSME4"/>
</dbReference>
<organism evidence="2 3">
    <name type="scientific">Stegodyphus mimosarum</name>
    <name type="common">African social velvet spider</name>
    <dbReference type="NCBI Taxonomy" id="407821"/>
    <lineage>
        <taxon>Eukaryota</taxon>
        <taxon>Metazoa</taxon>
        <taxon>Ecdysozoa</taxon>
        <taxon>Arthropoda</taxon>
        <taxon>Chelicerata</taxon>
        <taxon>Arachnida</taxon>
        <taxon>Araneae</taxon>
        <taxon>Araneomorphae</taxon>
        <taxon>Entelegynae</taxon>
        <taxon>Eresoidea</taxon>
        <taxon>Eresidae</taxon>
        <taxon>Stegodyphus</taxon>
    </lineage>
</organism>
<evidence type="ECO:0000313" key="2">
    <source>
        <dbReference type="EMBL" id="KFM69249.1"/>
    </source>
</evidence>